<dbReference type="Gene3D" id="3.40.50.970">
    <property type="match status" value="2"/>
</dbReference>
<dbReference type="InterPro" id="IPR029061">
    <property type="entry name" value="THDP-binding"/>
</dbReference>
<dbReference type="EC" id="2.2.1.1" evidence="5"/>
<comment type="catalytic activity">
    <reaction evidence="10">
        <text>D-sedoheptulose 7-phosphate + D-glyceraldehyde 3-phosphate = aldehydo-D-ribose 5-phosphate + D-xylulose 5-phosphate</text>
        <dbReference type="Rhea" id="RHEA:10508"/>
        <dbReference type="ChEBI" id="CHEBI:57483"/>
        <dbReference type="ChEBI" id="CHEBI:57737"/>
        <dbReference type="ChEBI" id="CHEBI:58273"/>
        <dbReference type="ChEBI" id="CHEBI:59776"/>
        <dbReference type="EC" id="2.2.1.1"/>
    </reaction>
</comment>
<evidence type="ECO:0000256" key="2">
    <source>
        <dbReference type="ARBA" id="ARBA00001946"/>
    </source>
</evidence>
<dbReference type="SUPFAM" id="SSF52922">
    <property type="entry name" value="TK C-terminal domain-like"/>
    <property type="match status" value="1"/>
</dbReference>
<dbReference type="SMART" id="SM00861">
    <property type="entry name" value="Transket_pyr"/>
    <property type="match status" value="1"/>
</dbReference>
<dbReference type="InParanoid" id="V4VBL2"/>
<evidence type="ECO:0000256" key="8">
    <source>
        <dbReference type="ARBA" id="ARBA00022842"/>
    </source>
</evidence>
<dbReference type="InterPro" id="IPR005474">
    <property type="entry name" value="Transketolase_N"/>
</dbReference>
<name>V4VBL2_CITCL</name>
<comment type="cofactor">
    <cofactor evidence="2">
        <name>Mg(2+)</name>
        <dbReference type="ChEBI" id="CHEBI:18420"/>
    </cofactor>
</comment>
<evidence type="ECO:0000313" key="13">
    <source>
        <dbReference type="EMBL" id="ESR49689.1"/>
    </source>
</evidence>
<accession>V4VBL2</accession>
<dbReference type="FunFam" id="3.40.50.970:FF:000003">
    <property type="entry name" value="Transketolase"/>
    <property type="match status" value="1"/>
</dbReference>
<dbReference type="FunFam" id="3.40.50.970:FF:000004">
    <property type="entry name" value="Transketolase"/>
    <property type="match status" value="1"/>
</dbReference>
<dbReference type="PANTHER" id="PTHR43522">
    <property type="entry name" value="TRANSKETOLASE"/>
    <property type="match status" value="1"/>
</dbReference>
<dbReference type="GO" id="GO:0046872">
    <property type="term" value="F:metal ion binding"/>
    <property type="evidence" value="ECO:0007669"/>
    <property type="project" value="UniProtKB-KW"/>
</dbReference>
<dbReference type="GO" id="GO:0006098">
    <property type="term" value="P:pentose-phosphate shunt"/>
    <property type="evidence" value="ECO:0007669"/>
    <property type="project" value="TreeGrafter"/>
</dbReference>
<keyword evidence="14" id="KW-1185">Reference proteome</keyword>
<dbReference type="Proteomes" id="UP000030687">
    <property type="component" value="Unassembled WGS sequence"/>
</dbReference>
<dbReference type="CDD" id="cd02012">
    <property type="entry name" value="TPP_TK"/>
    <property type="match status" value="1"/>
</dbReference>
<evidence type="ECO:0000256" key="1">
    <source>
        <dbReference type="ARBA" id="ARBA00001941"/>
    </source>
</evidence>
<protein>
    <recommendedName>
        <fullName evidence="5">transketolase</fullName>
        <ecNumber evidence="5">2.2.1.1</ecNumber>
    </recommendedName>
</protein>
<keyword evidence="8" id="KW-0460">Magnesium</keyword>
<dbReference type="InterPro" id="IPR005475">
    <property type="entry name" value="Transketolase-like_Pyr-bd"/>
</dbReference>
<dbReference type="CDD" id="cd07033">
    <property type="entry name" value="TPP_PYR_DXS_TK_like"/>
    <property type="match status" value="1"/>
</dbReference>
<evidence type="ECO:0000256" key="11">
    <source>
        <dbReference type="SAM" id="Phobius"/>
    </source>
</evidence>
<dbReference type="Pfam" id="PF22613">
    <property type="entry name" value="Transketolase_C_1"/>
    <property type="match status" value="1"/>
</dbReference>
<comment type="cofactor">
    <cofactor evidence="1">
        <name>Co(2+)</name>
        <dbReference type="ChEBI" id="CHEBI:48828"/>
    </cofactor>
</comment>
<dbReference type="AlphaFoldDB" id="V4VBL2"/>
<proteinExistence type="inferred from homology"/>
<feature type="transmembrane region" description="Helical" evidence="11">
    <location>
        <begin position="684"/>
        <end position="703"/>
    </location>
</feature>
<organism evidence="13 14">
    <name type="scientific">Citrus clementina</name>
    <name type="common">Clementine</name>
    <name type="synonym">Citrus deliciosa x Citrus sinensis</name>
    <dbReference type="NCBI Taxonomy" id="85681"/>
    <lineage>
        <taxon>Eukaryota</taxon>
        <taxon>Viridiplantae</taxon>
        <taxon>Streptophyta</taxon>
        <taxon>Embryophyta</taxon>
        <taxon>Tracheophyta</taxon>
        <taxon>Spermatophyta</taxon>
        <taxon>Magnoliopsida</taxon>
        <taxon>eudicotyledons</taxon>
        <taxon>Gunneridae</taxon>
        <taxon>Pentapetalae</taxon>
        <taxon>rosids</taxon>
        <taxon>malvids</taxon>
        <taxon>Sapindales</taxon>
        <taxon>Rutaceae</taxon>
        <taxon>Aurantioideae</taxon>
        <taxon>Citrus</taxon>
    </lineage>
</organism>
<dbReference type="GO" id="GO:0005829">
    <property type="term" value="C:cytosol"/>
    <property type="evidence" value="ECO:0007669"/>
    <property type="project" value="TreeGrafter"/>
</dbReference>
<comment type="cofactor">
    <cofactor evidence="3">
        <name>thiamine diphosphate</name>
        <dbReference type="ChEBI" id="CHEBI:58937"/>
    </cofactor>
</comment>
<dbReference type="InterPro" id="IPR020826">
    <property type="entry name" value="Transketolase_BS"/>
</dbReference>
<keyword evidence="9" id="KW-0786">Thiamine pyrophosphate</keyword>
<evidence type="ECO:0000313" key="14">
    <source>
        <dbReference type="Proteomes" id="UP000030687"/>
    </source>
</evidence>
<feature type="domain" description="Transketolase-like pyrimidine-binding" evidence="12">
    <location>
        <begin position="434"/>
        <end position="607"/>
    </location>
</feature>
<evidence type="ECO:0000256" key="10">
    <source>
        <dbReference type="ARBA" id="ARBA00049473"/>
    </source>
</evidence>
<dbReference type="InterPro" id="IPR033247">
    <property type="entry name" value="Transketolase_fam"/>
</dbReference>
<dbReference type="Pfam" id="PF00456">
    <property type="entry name" value="Transketolase_N"/>
    <property type="match status" value="1"/>
</dbReference>
<dbReference type="EMBL" id="KI536726">
    <property type="protein sequence ID" value="ESR49689.1"/>
    <property type="molecule type" value="Genomic_DNA"/>
</dbReference>
<reference evidence="13 14" key="1">
    <citation type="submission" date="2013-10" db="EMBL/GenBank/DDBJ databases">
        <authorList>
            <consortium name="International Citrus Genome Consortium"/>
            <person name="Jenkins J."/>
            <person name="Schmutz J."/>
            <person name="Prochnik S."/>
            <person name="Rokhsar D."/>
            <person name="Gmitter F."/>
            <person name="Ollitrault P."/>
            <person name="Machado M."/>
            <person name="Talon M."/>
            <person name="Wincker P."/>
            <person name="Jaillon O."/>
            <person name="Morgante M."/>
        </authorList>
    </citation>
    <scope>NUCLEOTIDE SEQUENCE</scope>
    <source>
        <strain evidence="14">cv. Clemenules</strain>
    </source>
</reference>
<evidence type="ECO:0000256" key="4">
    <source>
        <dbReference type="ARBA" id="ARBA00007131"/>
    </source>
</evidence>
<sequence length="768" mass="85117">MAISLLLTKPSSIPTKQIFSNNKLYHKNDTVSVNPILKPCSSLRTDNNNITISNNHKLSWQKKLEQAFKDQLSDHYDYANDNSFQELVDKRCVDNIRMLIVDAVQNAKAGHPGMALGMAEVGHAMKYNSRNPKWFNRDRFVLSAGHGCLLQYVCLHLAGFQSVQLEDLKRLCKMGSRTPSHPENAMTEGIEVTTGPLGQGVANAVGLALAEAHLAARFNKPDAVIVDYRTYCIMGDGCAMEGISHEAASLAAHWKLNKLTLIYDDNHNTIDGPTSLVLSEDISARFKSLGWNTITVENIHDNLSSFKEALMAAANETKKPTFIRVKTLVGKLSAKEGTSKAHHGAFDENEVKKMREKVNWVDRDQFHVIPMVYREMQIQTDHGERLEKEWYSKVYNYRSEYPQEGAELDLLLNGGLLPGWENALPKWSTSDPLDATRGYSEKCLNQLAKVLPGLIGGSADLASSNKAYLLGYHDFSQPDSPWGRNIRYGVREHAMAGISNGIALHGGGLIPFAATFLIFSDYMKNSIRLSALSHAGVIYILTHDSIGLGEDGPTHQPVEQLAGLRAVPRLLVFRPPDGNETAGSYSVAIANRDVPSVIALSRQKIAANFEGTSADEVERGQRQPAEYKEKVLPSRVVKVGWREYVGVEGKVIGVEEFGASGAYLDTFKKYGFTIDNVTKVARSLLTIIGMLLAFALILGMAFADEEKDRVDKCKGQCMPYCENERHADHEKCNFACEVYCVGRKDVFFGHGPPIIISRSQDHFDPPQQ</sequence>
<dbReference type="InterPro" id="IPR055152">
    <property type="entry name" value="Transketolase-like_C_2"/>
</dbReference>
<dbReference type="InterPro" id="IPR009014">
    <property type="entry name" value="Transketo_C/PFOR_II"/>
</dbReference>
<gene>
    <name evidence="13" type="ORF">CICLE_v10033603mg</name>
</gene>
<dbReference type="Pfam" id="PF02779">
    <property type="entry name" value="Transket_pyr"/>
    <property type="match status" value="1"/>
</dbReference>
<dbReference type="SUPFAM" id="SSF52518">
    <property type="entry name" value="Thiamin diphosphate-binding fold (THDP-binding)"/>
    <property type="match status" value="2"/>
</dbReference>
<dbReference type="PANTHER" id="PTHR43522:SF5">
    <property type="entry name" value="TRANSKETOLASE"/>
    <property type="match status" value="1"/>
</dbReference>
<dbReference type="PROSITE" id="PS00802">
    <property type="entry name" value="TRANSKETOLASE_2"/>
    <property type="match status" value="1"/>
</dbReference>
<dbReference type="eggNOG" id="KOG0523">
    <property type="taxonomic scope" value="Eukaryota"/>
</dbReference>
<evidence type="ECO:0000256" key="3">
    <source>
        <dbReference type="ARBA" id="ARBA00001964"/>
    </source>
</evidence>
<keyword evidence="11" id="KW-0472">Membrane</keyword>
<dbReference type="OMA" id="VYREMQI"/>
<dbReference type="GO" id="GO:0004802">
    <property type="term" value="F:transketolase activity"/>
    <property type="evidence" value="ECO:0007669"/>
    <property type="project" value="UniProtKB-EC"/>
</dbReference>
<keyword evidence="7" id="KW-0479">Metal-binding</keyword>
<evidence type="ECO:0000259" key="12">
    <source>
        <dbReference type="SMART" id="SM00861"/>
    </source>
</evidence>
<evidence type="ECO:0000256" key="7">
    <source>
        <dbReference type="ARBA" id="ARBA00022723"/>
    </source>
</evidence>
<dbReference type="STRING" id="85681.V4VBL2"/>
<evidence type="ECO:0000256" key="5">
    <source>
        <dbReference type="ARBA" id="ARBA00013152"/>
    </source>
</evidence>
<evidence type="ECO:0000256" key="9">
    <source>
        <dbReference type="ARBA" id="ARBA00023052"/>
    </source>
</evidence>
<keyword evidence="11" id="KW-1133">Transmembrane helix</keyword>
<keyword evidence="6" id="KW-0808">Transferase</keyword>
<dbReference type="KEGG" id="cic:CICLE_v10033603mg"/>
<dbReference type="Gramene" id="ESR49689">
    <property type="protein sequence ID" value="ESR49689"/>
    <property type="gene ID" value="CICLE_v10033603mg"/>
</dbReference>
<evidence type="ECO:0000256" key="6">
    <source>
        <dbReference type="ARBA" id="ARBA00022679"/>
    </source>
</evidence>
<comment type="similarity">
    <text evidence="4">Belongs to the transketolase family.</text>
</comment>
<keyword evidence="11" id="KW-0812">Transmembrane</keyword>